<evidence type="ECO:0000313" key="7">
    <source>
        <dbReference type="Proteomes" id="UP000801492"/>
    </source>
</evidence>
<feature type="domain" description="Cytochrome b5 heme-binding" evidence="5">
    <location>
        <begin position="1"/>
        <end position="90"/>
    </location>
</feature>
<dbReference type="GO" id="GO:0004128">
    <property type="term" value="F:cytochrome-b5 reductase activity, acting on NAD(P)H"/>
    <property type="evidence" value="ECO:0007669"/>
    <property type="project" value="TreeGrafter"/>
</dbReference>
<organism evidence="6 7">
    <name type="scientific">Ignelater luminosus</name>
    <name type="common">Cucubano</name>
    <name type="synonym">Pyrophorus luminosus</name>
    <dbReference type="NCBI Taxonomy" id="2038154"/>
    <lineage>
        <taxon>Eukaryota</taxon>
        <taxon>Metazoa</taxon>
        <taxon>Ecdysozoa</taxon>
        <taxon>Arthropoda</taxon>
        <taxon>Hexapoda</taxon>
        <taxon>Insecta</taxon>
        <taxon>Pterygota</taxon>
        <taxon>Neoptera</taxon>
        <taxon>Endopterygota</taxon>
        <taxon>Coleoptera</taxon>
        <taxon>Polyphaga</taxon>
        <taxon>Elateriformia</taxon>
        <taxon>Elateroidea</taxon>
        <taxon>Elateridae</taxon>
        <taxon>Agrypninae</taxon>
        <taxon>Pyrophorini</taxon>
        <taxon>Ignelater</taxon>
    </lineage>
</organism>
<dbReference type="Proteomes" id="UP000801492">
    <property type="component" value="Unassembled WGS sequence"/>
</dbReference>
<dbReference type="Gene3D" id="3.10.120.10">
    <property type="entry name" value="Cytochrome b5-like heme/steroid binding domain"/>
    <property type="match status" value="1"/>
</dbReference>
<evidence type="ECO:0000256" key="2">
    <source>
        <dbReference type="ARBA" id="ARBA00022723"/>
    </source>
</evidence>
<evidence type="ECO:0000256" key="3">
    <source>
        <dbReference type="ARBA" id="ARBA00023004"/>
    </source>
</evidence>
<dbReference type="InterPro" id="IPR036400">
    <property type="entry name" value="Cyt_B5-like_heme/steroid_sf"/>
</dbReference>
<dbReference type="EMBL" id="VTPC01004017">
    <property type="protein sequence ID" value="KAF2897608.1"/>
    <property type="molecule type" value="Genomic_DNA"/>
</dbReference>
<dbReference type="PROSITE" id="PS50255">
    <property type="entry name" value="CYTOCHROME_B5_2"/>
    <property type="match status" value="1"/>
</dbReference>
<comment type="caution">
    <text evidence="6">The sequence shown here is derived from an EMBL/GenBank/DDBJ whole genome shotgun (WGS) entry which is preliminary data.</text>
</comment>
<evidence type="ECO:0000259" key="5">
    <source>
        <dbReference type="PROSITE" id="PS50255"/>
    </source>
</evidence>
<dbReference type="InterPro" id="IPR018506">
    <property type="entry name" value="Cyt_B5_heme-BS"/>
</dbReference>
<keyword evidence="7" id="KW-1185">Reference proteome</keyword>
<keyword evidence="1 4" id="KW-0349">Heme</keyword>
<dbReference type="PROSITE" id="PS00191">
    <property type="entry name" value="CYTOCHROME_B5_1"/>
    <property type="match status" value="1"/>
</dbReference>
<dbReference type="PANTHER" id="PTHR46237">
    <property type="entry name" value="CYTOCHROME B5 REDUCTASE 4 FAMILY MEMBER"/>
    <property type="match status" value="1"/>
</dbReference>
<evidence type="ECO:0000256" key="4">
    <source>
        <dbReference type="RuleBase" id="RU362121"/>
    </source>
</evidence>
<dbReference type="InterPro" id="IPR051872">
    <property type="entry name" value="Cytochrome_b5/Flavoprotein_Rdt"/>
</dbReference>
<name>A0A8K0D1F0_IGNLU</name>
<dbReference type="GO" id="GO:0005783">
    <property type="term" value="C:endoplasmic reticulum"/>
    <property type="evidence" value="ECO:0007669"/>
    <property type="project" value="TreeGrafter"/>
</dbReference>
<dbReference type="SMART" id="SM01117">
    <property type="entry name" value="Cyt-b5"/>
    <property type="match status" value="1"/>
</dbReference>
<comment type="similarity">
    <text evidence="4">Belongs to the cytochrome b5 family.</text>
</comment>
<dbReference type="SUPFAM" id="SSF55856">
    <property type="entry name" value="Cytochrome b5-like heme/steroid binding domain"/>
    <property type="match status" value="1"/>
</dbReference>
<accession>A0A8K0D1F0</accession>
<dbReference type="GO" id="GO:0020037">
    <property type="term" value="F:heme binding"/>
    <property type="evidence" value="ECO:0007669"/>
    <property type="project" value="UniProtKB-UniRule"/>
</dbReference>
<sequence length="93" mass="10500">ITPRQLALHDKATDAWIAIRGKVYNVTQYLPFHPGGPDELMRGIGKDATSLFDQAALKLFRNKDSSRTAHNDVISIYEVYRNKHETGILSFQA</sequence>
<feature type="non-terminal residue" evidence="6">
    <location>
        <position position="93"/>
    </location>
</feature>
<reference evidence="6" key="1">
    <citation type="submission" date="2019-08" db="EMBL/GenBank/DDBJ databases">
        <title>The genome of the North American firefly Photinus pyralis.</title>
        <authorList>
            <consortium name="Photinus pyralis genome working group"/>
            <person name="Fallon T.R."/>
            <person name="Sander Lower S.E."/>
            <person name="Weng J.-K."/>
        </authorList>
    </citation>
    <scope>NUCLEOTIDE SEQUENCE</scope>
    <source>
        <strain evidence="6">TRF0915ILg1</strain>
        <tissue evidence="6">Whole body</tissue>
    </source>
</reference>
<dbReference type="InterPro" id="IPR001199">
    <property type="entry name" value="Cyt_B5-like_heme/steroid-bd"/>
</dbReference>
<dbReference type="AlphaFoldDB" id="A0A8K0D1F0"/>
<gene>
    <name evidence="6" type="ORF">ILUMI_08567</name>
</gene>
<dbReference type="PANTHER" id="PTHR46237:SF1">
    <property type="entry name" value="CYTOCHROME B5 REDUCTASE 4"/>
    <property type="match status" value="1"/>
</dbReference>
<dbReference type="Pfam" id="PF00173">
    <property type="entry name" value="Cyt-b5"/>
    <property type="match status" value="1"/>
</dbReference>
<dbReference type="GO" id="GO:0006801">
    <property type="term" value="P:superoxide metabolic process"/>
    <property type="evidence" value="ECO:0007669"/>
    <property type="project" value="TreeGrafter"/>
</dbReference>
<protein>
    <recommendedName>
        <fullName evidence="5">Cytochrome b5 heme-binding domain-containing protein</fullName>
    </recommendedName>
</protein>
<evidence type="ECO:0000256" key="1">
    <source>
        <dbReference type="ARBA" id="ARBA00022617"/>
    </source>
</evidence>
<keyword evidence="2 4" id="KW-0479">Metal-binding</keyword>
<keyword evidence="3 4" id="KW-0408">Iron</keyword>
<proteinExistence type="inferred from homology"/>
<evidence type="ECO:0000313" key="6">
    <source>
        <dbReference type="EMBL" id="KAF2897608.1"/>
    </source>
</evidence>
<dbReference type="OrthoDB" id="6738375at2759"/>
<dbReference type="GO" id="GO:0046872">
    <property type="term" value="F:metal ion binding"/>
    <property type="evidence" value="ECO:0007669"/>
    <property type="project" value="UniProtKB-UniRule"/>
</dbReference>